<dbReference type="InterPro" id="IPR037401">
    <property type="entry name" value="SnoaL-like"/>
</dbReference>
<feature type="domain" description="SnoaL-like" evidence="1">
    <location>
        <begin position="9"/>
        <end position="108"/>
    </location>
</feature>
<dbReference type="EMBL" id="CAEZYO010000012">
    <property type="protein sequence ID" value="CAB4726967.1"/>
    <property type="molecule type" value="Genomic_DNA"/>
</dbReference>
<name>A0A6J6ZLM3_9ZZZZ</name>
<dbReference type="SUPFAM" id="SSF54427">
    <property type="entry name" value="NTF2-like"/>
    <property type="match status" value="1"/>
</dbReference>
<dbReference type="EMBL" id="CAFABC010000012">
    <property type="protein sequence ID" value="CAB4822539.1"/>
    <property type="molecule type" value="Genomic_DNA"/>
</dbReference>
<evidence type="ECO:0000313" key="3">
    <source>
        <dbReference type="EMBL" id="CAB4726967.1"/>
    </source>
</evidence>
<gene>
    <name evidence="3" type="ORF">UFOPK2731_00582</name>
    <name evidence="4" type="ORF">UFOPK3161_00657</name>
    <name evidence="2" type="ORF">UFOPK3962_00688</name>
    <name evidence="5" type="ORF">UFOPK4427_00709</name>
</gene>
<dbReference type="EMBL" id="CAFBRY010000015">
    <property type="protein sequence ID" value="CAB5144572.1"/>
    <property type="molecule type" value="Genomic_DNA"/>
</dbReference>
<dbReference type="AlphaFoldDB" id="A0A6J6ZLM3"/>
<dbReference type="Pfam" id="PF12680">
    <property type="entry name" value="SnoaL_2"/>
    <property type="match status" value="1"/>
</dbReference>
<dbReference type="InterPro" id="IPR032710">
    <property type="entry name" value="NTF2-like_dom_sf"/>
</dbReference>
<accession>A0A6J6ZLM3</accession>
<evidence type="ECO:0000313" key="5">
    <source>
        <dbReference type="EMBL" id="CAB5144572.1"/>
    </source>
</evidence>
<protein>
    <submittedName>
        <fullName evidence="4">Unannotated protein</fullName>
    </submittedName>
</protein>
<reference evidence="4" key="1">
    <citation type="submission" date="2020-05" db="EMBL/GenBank/DDBJ databases">
        <authorList>
            <person name="Chiriac C."/>
            <person name="Salcher M."/>
            <person name="Ghai R."/>
            <person name="Kavagutti S V."/>
        </authorList>
    </citation>
    <scope>NUCLEOTIDE SEQUENCE</scope>
</reference>
<sequence length="123" mass="14057">MSPIEVMNKMATAFNNKDVDAMMDLITDNCIMQKDRGEVMLAGKPSFREFYSSGMKQHPNMKLELRENFSVGSVLFVHEINQGYVVDGKETTLDTTWVYQVVNGKIALMHYFSIDYKNVGDVF</sequence>
<evidence type="ECO:0000259" key="1">
    <source>
        <dbReference type="Pfam" id="PF12680"/>
    </source>
</evidence>
<proteinExistence type="predicted"/>
<organism evidence="4">
    <name type="scientific">freshwater metagenome</name>
    <dbReference type="NCBI Taxonomy" id="449393"/>
    <lineage>
        <taxon>unclassified sequences</taxon>
        <taxon>metagenomes</taxon>
        <taxon>ecological metagenomes</taxon>
    </lineage>
</organism>
<evidence type="ECO:0000313" key="2">
    <source>
        <dbReference type="EMBL" id="CAB4337368.1"/>
    </source>
</evidence>
<evidence type="ECO:0000313" key="4">
    <source>
        <dbReference type="EMBL" id="CAB4822539.1"/>
    </source>
</evidence>
<dbReference type="Gene3D" id="3.10.450.50">
    <property type="match status" value="1"/>
</dbReference>
<dbReference type="EMBL" id="CAESAH010000014">
    <property type="protein sequence ID" value="CAB4337368.1"/>
    <property type="molecule type" value="Genomic_DNA"/>
</dbReference>